<name>A0A7R8W4Y0_9CRUS</name>
<evidence type="ECO:0000313" key="3">
    <source>
        <dbReference type="EMBL" id="CAD7222608.1"/>
    </source>
</evidence>
<feature type="compositionally biased region" description="Polar residues" evidence="2">
    <location>
        <begin position="176"/>
        <end position="202"/>
    </location>
</feature>
<accession>A0A7R8W4Y0</accession>
<organism evidence="3">
    <name type="scientific">Cyprideis torosa</name>
    <dbReference type="NCBI Taxonomy" id="163714"/>
    <lineage>
        <taxon>Eukaryota</taxon>
        <taxon>Metazoa</taxon>
        <taxon>Ecdysozoa</taxon>
        <taxon>Arthropoda</taxon>
        <taxon>Crustacea</taxon>
        <taxon>Oligostraca</taxon>
        <taxon>Ostracoda</taxon>
        <taxon>Podocopa</taxon>
        <taxon>Podocopida</taxon>
        <taxon>Cytherocopina</taxon>
        <taxon>Cytheroidea</taxon>
        <taxon>Cytherideidae</taxon>
        <taxon>Cyprideis</taxon>
    </lineage>
</organism>
<reference evidence="3" key="1">
    <citation type="submission" date="2020-11" db="EMBL/GenBank/DDBJ databases">
        <authorList>
            <person name="Tran Van P."/>
        </authorList>
    </citation>
    <scope>NUCLEOTIDE SEQUENCE</scope>
</reference>
<feature type="coiled-coil region" evidence="1">
    <location>
        <begin position="97"/>
        <end position="131"/>
    </location>
</feature>
<sequence>MAAEAQPIRVTLFMNGSRKNPRLLALRPNNSIADVLAAAGAVLGCVATKLFTEHGAVIWAPGLIQNNDIVYVACDKEEEFMAQSVQTAAESFSGTLLQELVDEVRAIRIRNEEAAVKMDGIQEEVRVIREQLPELLLACKNDIVKGVESAGEAFKGILKIMETLDEKFHSERACNSARSSSQGYVSSTEDSLNGGATSSETVPANSPSPAMAAMMMAASSEQAGRVPQPNLIQSAALGDTSTSTHPILGPGARNLVADFDISIMEQNLKGILDLHKHAPPNAAAINHPRNEFERAAMYRMREQGSFMQPSGAARAMVDRSRSEHYANDSGAADLASLYRRRMMQGSGDLPSGHHQLQSGEWQQPPPY</sequence>
<protein>
    <submittedName>
        <fullName evidence="3">Uncharacterized protein</fullName>
    </submittedName>
</protein>
<feature type="region of interest" description="Disordered" evidence="2">
    <location>
        <begin position="343"/>
        <end position="367"/>
    </location>
</feature>
<keyword evidence="1" id="KW-0175">Coiled coil</keyword>
<gene>
    <name evidence="3" type="ORF">CTOB1V02_LOCUS610</name>
</gene>
<dbReference type="AlphaFoldDB" id="A0A7R8W4Y0"/>
<feature type="region of interest" description="Disordered" evidence="2">
    <location>
        <begin position="175"/>
        <end position="208"/>
    </location>
</feature>
<dbReference type="PROSITE" id="PS51490">
    <property type="entry name" value="KHA"/>
    <property type="match status" value="1"/>
</dbReference>
<evidence type="ECO:0000256" key="2">
    <source>
        <dbReference type="SAM" id="MobiDB-lite"/>
    </source>
</evidence>
<evidence type="ECO:0000256" key="1">
    <source>
        <dbReference type="SAM" id="Coils"/>
    </source>
</evidence>
<dbReference type="InterPro" id="IPR021789">
    <property type="entry name" value="KHA_dom"/>
</dbReference>
<dbReference type="EMBL" id="OB660080">
    <property type="protein sequence ID" value="CAD7222608.1"/>
    <property type="molecule type" value="Genomic_DNA"/>
</dbReference>
<proteinExistence type="predicted"/>